<comment type="caution">
    <text evidence="1">The sequence shown here is derived from an EMBL/GenBank/DDBJ whole genome shotgun (WGS) entry which is preliminary data.</text>
</comment>
<dbReference type="EMBL" id="BMXR01000003">
    <property type="protein sequence ID" value="GGX49632.1"/>
    <property type="molecule type" value="Genomic_DNA"/>
</dbReference>
<proteinExistence type="predicted"/>
<sequence length="69" mass="7661">MGKTLTVVLPQYMNKMSVMVAEQTLVASDQVEVAIEIQIRDFEIMQKQRADAFGSPFGAFEPDNPLIGD</sequence>
<dbReference type="Proteomes" id="UP000626148">
    <property type="component" value="Unassembled WGS sequence"/>
</dbReference>
<evidence type="ECO:0000313" key="1">
    <source>
        <dbReference type="EMBL" id="GGX49632.1"/>
    </source>
</evidence>
<keyword evidence="2" id="KW-1185">Reference proteome</keyword>
<evidence type="ECO:0000313" key="2">
    <source>
        <dbReference type="Proteomes" id="UP000626148"/>
    </source>
</evidence>
<organism evidence="1 2">
    <name type="scientific">Saccharospirillum salsuginis</name>
    <dbReference type="NCBI Taxonomy" id="418750"/>
    <lineage>
        <taxon>Bacteria</taxon>
        <taxon>Pseudomonadati</taxon>
        <taxon>Pseudomonadota</taxon>
        <taxon>Gammaproteobacteria</taxon>
        <taxon>Oceanospirillales</taxon>
        <taxon>Saccharospirillaceae</taxon>
        <taxon>Saccharospirillum</taxon>
    </lineage>
</organism>
<gene>
    <name evidence="1" type="ORF">GCM10007392_16220</name>
</gene>
<protein>
    <submittedName>
        <fullName evidence="1">Uncharacterized protein</fullName>
    </submittedName>
</protein>
<name>A0A918N970_9GAMM</name>
<reference evidence="1" key="2">
    <citation type="submission" date="2020-09" db="EMBL/GenBank/DDBJ databases">
        <authorList>
            <person name="Sun Q."/>
            <person name="Kim S."/>
        </authorList>
    </citation>
    <scope>NUCLEOTIDE SEQUENCE</scope>
    <source>
        <strain evidence="1">KCTC 22169</strain>
    </source>
</reference>
<accession>A0A918N970</accession>
<dbReference type="AlphaFoldDB" id="A0A918N970"/>
<reference evidence="1" key="1">
    <citation type="journal article" date="2014" name="Int. J. Syst. Evol. Microbiol.">
        <title>Complete genome sequence of Corynebacterium casei LMG S-19264T (=DSM 44701T), isolated from a smear-ripened cheese.</title>
        <authorList>
            <consortium name="US DOE Joint Genome Institute (JGI-PGF)"/>
            <person name="Walter F."/>
            <person name="Albersmeier A."/>
            <person name="Kalinowski J."/>
            <person name="Ruckert C."/>
        </authorList>
    </citation>
    <scope>NUCLEOTIDE SEQUENCE</scope>
    <source>
        <strain evidence="1">KCTC 22169</strain>
    </source>
</reference>